<comment type="caution">
    <text evidence="2">Lacks conserved residue(s) required for the propagation of feature annotation.</text>
</comment>
<evidence type="ECO:0000313" key="5">
    <source>
        <dbReference type="Proteomes" id="UP000199592"/>
    </source>
</evidence>
<organism evidence="4 5">
    <name type="scientific">Flagellimonas zhangzhouensis</name>
    <dbReference type="NCBI Taxonomy" id="1073328"/>
    <lineage>
        <taxon>Bacteria</taxon>
        <taxon>Pseudomonadati</taxon>
        <taxon>Bacteroidota</taxon>
        <taxon>Flavobacteriia</taxon>
        <taxon>Flavobacteriales</taxon>
        <taxon>Flavobacteriaceae</taxon>
        <taxon>Flagellimonas</taxon>
    </lineage>
</organism>
<dbReference type="Proteomes" id="UP000199592">
    <property type="component" value="Unassembled WGS sequence"/>
</dbReference>
<evidence type="ECO:0000313" key="4">
    <source>
        <dbReference type="EMBL" id="SDW81259.1"/>
    </source>
</evidence>
<dbReference type="CDD" id="cd04496">
    <property type="entry name" value="SSB_OBF"/>
    <property type="match status" value="1"/>
</dbReference>
<sequence>MGNKDQKIEGKILTLFADLSIKEDGRPLKLFIMSTLRNKVQLIGNVGQDPTITDLDKGKRVARFTMATNEHYKNSEGERVTNTEWHTVIGWGKLADIIEGFVTKGKEVAIEGKLTSRSYEDKEGNKKYVTEVVASEILLLGGGDNNTTE</sequence>
<dbReference type="InterPro" id="IPR000424">
    <property type="entry name" value="Primosome_PriB/ssb"/>
</dbReference>
<dbReference type="InterPro" id="IPR011344">
    <property type="entry name" value="ssDNA-bd"/>
</dbReference>
<keyword evidence="1 2" id="KW-0238">DNA-binding</keyword>
<dbReference type="GO" id="GO:0003697">
    <property type="term" value="F:single-stranded DNA binding"/>
    <property type="evidence" value="ECO:0007669"/>
    <property type="project" value="UniProtKB-UniRule"/>
</dbReference>
<dbReference type="STRING" id="1073328.SAMN05216294_0944"/>
<proteinExistence type="inferred from homology"/>
<dbReference type="InterPro" id="IPR012340">
    <property type="entry name" value="NA-bd_OB-fold"/>
</dbReference>
<accession>A0A1H2WMQ0</accession>
<dbReference type="EMBL" id="FNMY01000003">
    <property type="protein sequence ID" value="SDW81259.1"/>
    <property type="molecule type" value="Genomic_DNA"/>
</dbReference>
<gene>
    <name evidence="4" type="ORF">SAMN04487892_2324</name>
</gene>
<dbReference type="SUPFAM" id="SSF50249">
    <property type="entry name" value="Nucleic acid-binding proteins"/>
    <property type="match status" value="1"/>
</dbReference>
<evidence type="ECO:0000256" key="1">
    <source>
        <dbReference type="ARBA" id="ARBA00023125"/>
    </source>
</evidence>
<dbReference type="PANTHER" id="PTHR10302:SF0">
    <property type="entry name" value="SINGLE-STRANDED DNA-BINDING PROTEIN, MITOCHONDRIAL"/>
    <property type="match status" value="1"/>
</dbReference>
<dbReference type="HAMAP" id="MF_00984">
    <property type="entry name" value="SSB"/>
    <property type="match status" value="1"/>
</dbReference>
<protein>
    <recommendedName>
        <fullName evidence="2 3">Single-stranded DNA-binding protein</fullName>
        <shortName evidence="2">SSB</shortName>
    </recommendedName>
</protein>
<dbReference type="PROSITE" id="PS50935">
    <property type="entry name" value="SSB"/>
    <property type="match status" value="1"/>
</dbReference>
<dbReference type="GO" id="GO:0006260">
    <property type="term" value="P:DNA replication"/>
    <property type="evidence" value="ECO:0007669"/>
    <property type="project" value="InterPro"/>
</dbReference>
<dbReference type="Pfam" id="PF00436">
    <property type="entry name" value="SSB"/>
    <property type="match status" value="1"/>
</dbReference>
<evidence type="ECO:0000256" key="2">
    <source>
        <dbReference type="HAMAP-Rule" id="MF_00984"/>
    </source>
</evidence>
<comment type="subunit">
    <text evidence="2">Homotetramer.</text>
</comment>
<dbReference type="GO" id="GO:0009295">
    <property type="term" value="C:nucleoid"/>
    <property type="evidence" value="ECO:0007669"/>
    <property type="project" value="TreeGrafter"/>
</dbReference>
<reference evidence="5" key="1">
    <citation type="submission" date="2016-10" db="EMBL/GenBank/DDBJ databases">
        <authorList>
            <person name="Varghese N."/>
            <person name="Submissions S."/>
        </authorList>
    </citation>
    <scope>NUCLEOTIDE SEQUENCE [LARGE SCALE GENOMIC DNA]</scope>
    <source>
        <strain evidence="5">DSM 25030</strain>
    </source>
</reference>
<dbReference type="NCBIfam" id="TIGR00621">
    <property type="entry name" value="ssb"/>
    <property type="match status" value="1"/>
</dbReference>
<keyword evidence="5" id="KW-1185">Reference proteome</keyword>
<evidence type="ECO:0000256" key="3">
    <source>
        <dbReference type="RuleBase" id="RU000524"/>
    </source>
</evidence>
<dbReference type="AlphaFoldDB" id="A0A1H2WMQ0"/>
<dbReference type="Gene3D" id="2.40.50.140">
    <property type="entry name" value="Nucleic acid-binding proteins"/>
    <property type="match status" value="1"/>
</dbReference>
<dbReference type="PANTHER" id="PTHR10302">
    <property type="entry name" value="SINGLE-STRANDED DNA-BINDING PROTEIN"/>
    <property type="match status" value="1"/>
</dbReference>
<name>A0A1H2WMQ0_9FLAO</name>